<organism evidence="2 3">
    <name type="scientific">Penicillium nordicum</name>
    <dbReference type="NCBI Taxonomy" id="229535"/>
    <lineage>
        <taxon>Eukaryota</taxon>
        <taxon>Fungi</taxon>
        <taxon>Dikarya</taxon>
        <taxon>Ascomycota</taxon>
        <taxon>Pezizomycotina</taxon>
        <taxon>Eurotiomycetes</taxon>
        <taxon>Eurotiomycetidae</taxon>
        <taxon>Eurotiales</taxon>
        <taxon>Aspergillaceae</taxon>
        <taxon>Penicillium</taxon>
    </lineage>
</organism>
<evidence type="ECO:0000313" key="3">
    <source>
        <dbReference type="Proteomes" id="UP000037696"/>
    </source>
</evidence>
<comment type="caution">
    <text evidence="2">The sequence shown here is derived from an EMBL/GenBank/DDBJ whole genome shotgun (WGS) entry which is preliminary data.</text>
</comment>
<reference evidence="2 3" key="1">
    <citation type="submission" date="2015-08" db="EMBL/GenBank/DDBJ databases">
        <title>Genome sequencing of Penicillium nordicum.</title>
        <authorList>
            <person name="Nguyen H.D."/>
            <person name="Seifert K.A."/>
        </authorList>
    </citation>
    <scope>NUCLEOTIDE SEQUENCE [LARGE SCALE GENOMIC DNA]</scope>
    <source>
        <strain evidence="2 3">DAOMC 185683</strain>
    </source>
</reference>
<protein>
    <recommendedName>
        <fullName evidence="4">ABC-2 type transporter domain-containing protein</fullName>
    </recommendedName>
</protein>
<keyword evidence="1" id="KW-0472">Membrane</keyword>
<accession>A0A0M8P252</accession>
<gene>
    <name evidence="2" type="ORF">ACN38_g9406</name>
</gene>
<dbReference type="AlphaFoldDB" id="A0A0M8P252"/>
<dbReference type="Proteomes" id="UP000037696">
    <property type="component" value="Unassembled WGS sequence"/>
</dbReference>
<dbReference type="OrthoDB" id="66620at2759"/>
<feature type="transmembrane region" description="Helical" evidence="1">
    <location>
        <begin position="118"/>
        <end position="138"/>
    </location>
</feature>
<sequence>MFLISAFNCFCIISCGESVGIMFCTLFSHVGFAVNVTSTLLSISTILGGVMSLNVNNVLQGLNHLSPIKYAIANLAPYSMHGQVFHCSDAQRLADGSCPVDSGEQVLKLYNLDTSGPMNIMALGVCTIIYRVVAYAFIKAMRSHKLMEWWREWLTQRKAR</sequence>
<keyword evidence="3" id="KW-1185">Reference proteome</keyword>
<name>A0A0M8P252_9EURO</name>
<dbReference type="STRING" id="229535.A0A0M8P252"/>
<keyword evidence="1" id="KW-1133">Transmembrane helix</keyword>
<keyword evidence="1" id="KW-0812">Transmembrane</keyword>
<evidence type="ECO:0008006" key="4">
    <source>
        <dbReference type="Google" id="ProtNLM"/>
    </source>
</evidence>
<evidence type="ECO:0000313" key="2">
    <source>
        <dbReference type="EMBL" id="KOS39744.1"/>
    </source>
</evidence>
<dbReference type="EMBL" id="LHQQ01000190">
    <property type="protein sequence ID" value="KOS39744.1"/>
    <property type="molecule type" value="Genomic_DNA"/>
</dbReference>
<proteinExistence type="predicted"/>
<evidence type="ECO:0000256" key="1">
    <source>
        <dbReference type="SAM" id="Phobius"/>
    </source>
</evidence>